<comment type="caution">
    <text evidence="9">The sequence shown here is derived from an EMBL/GenBank/DDBJ whole genome shotgun (WGS) entry which is preliminary data.</text>
</comment>
<dbReference type="FunFam" id="1.10.8.640:FF:000001">
    <property type="entry name" value="Cytochrome c-type biogenesis protein"/>
    <property type="match status" value="1"/>
</dbReference>
<dbReference type="Gene3D" id="1.10.8.640">
    <property type="entry name" value="Cytochrome C biogenesis protein"/>
    <property type="match status" value="1"/>
</dbReference>
<feature type="chain" id="PRO_5017850382" description="Cytochrome c-type biogenesis protein" evidence="7">
    <location>
        <begin position="20"/>
        <end position="151"/>
    </location>
</feature>
<evidence type="ECO:0000256" key="3">
    <source>
        <dbReference type="ARBA" id="ARBA00022723"/>
    </source>
</evidence>
<dbReference type="CDD" id="cd16378">
    <property type="entry name" value="CcmH_N"/>
    <property type="match status" value="1"/>
</dbReference>
<organism evidence="9 10">
    <name type="scientific">Piscinibacter terrae</name>
    <dbReference type="NCBI Taxonomy" id="2496871"/>
    <lineage>
        <taxon>Bacteria</taxon>
        <taxon>Pseudomonadati</taxon>
        <taxon>Pseudomonadota</taxon>
        <taxon>Betaproteobacteria</taxon>
        <taxon>Burkholderiales</taxon>
        <taxon>Sphaerotilaceae</taxon>
        <taxon>Piscinibacter</taxon>
    </lineage>
</organism>
<reference evidence="9 10" key="2">
    <citation type="submission" date="2018-12" db="EMBL/GenBank/DDBJ databases">
        <title>Rhizobacter gummiphilus sp. nov., a rubber-degrading bacterium isolated from the soil of a botanical garden in Japan.</title>
        <authorList>
            <person name="Shunsuke S.S."/>
        </authorList>
    </citation>
    <scope>NUCLEOTIDE SEQUENCE [LARGE SCALE GENOMIC DNA]</scope>
    <source>
        <strain evidence="9 10">S-16</strain>
    </source>
</reference>
<dbReference type="PANTHER" id="PTHR47870:SF1">
    <property type="entry name" value="CYTOCHROME C-TYPE BIOGENESIS PROTEIN CCMH"/>
    <property type="match status" value="1"/>
</dbReference>
<evidence type="ECO:0000256" key="4">
    <source>
        <dbReference type="ARBA" id="ARBA00022729"/>
    </source>
</evidence>
<gene>
    <name evidence="9" type="ORF">DZC73_11085</name>
</gene>
<sequence length="151" mass="16784">MHKLLIALAAAVLAFTALAKDAPLVADDPALEKHVMAIATELRCLVCQNQTIADSHADLAVDLRQQIRELLKKGSTDQQVLSYMTDRYGDFVLYRPPVKATTWFLWFGPGVLLVAGVAGLILILRRRARMGDDRFEPDEPEAAEEQQEVRA</sequence>
<dbReference type="OrthoDB" id="9804975at2"/>
<keyword evidence="5" id="KW-0201">Cytochrome c-type biogenesis</keyword>
<dbReference type="GO" id="GO:0046872">
    <property type="term" value="F:metal ion binding"/>
    <property type="evidence" value="ECO:0007669"/>
    <property type="project" value="UniProtKB-KW"/>
</dbReference>
<feature type="signal peptide" evidence="7">
    <location>
        <begin position="1"/>
        <end position="19"/>
    </location>
</feature>
<dbReference type="RefSeq" id="WP_124540270.1">
    <property type="nucleotide sequence ID" value="NZ_QUSW01000002.1"/>
</dbReference>
<evidence type="ECO:0000256" key="6">
    <source>
        <dbReference type="ARBA" id="ARBA00023004"/>
    </source>
</evidence>
<evidence type="ECO:0000256" key="1">
    <source>
        <dbReference type="ARBA" id="ARBA00010342"/>
    </source>
</evidence>
<evidence type="ECO:0000313" key="10">
    <source>
        <dbReference type="Proteomes" id="UP000267464"/>
    </source>
</evidence>
<evidence type="ECO:0000259" key="8">
    <source>
        <dbReference type="Pfam" id="PF03918"/>
    </source>
</evidence>
<feature type="domain" description="CcmH/CycL/Ccl2/NrfF N-terminal" evidence="8">
    <location>
        <begin position="8"/>
        <end position="146"/>
    </location>
</feature>
<evidence type="ECO:0000256" key="5">
    <source>
        <dbReference type="ARBA" id="ARBA00022748"/>
    </source>
</evidence>
<dbReference type="InterPro" id="IPR038297">
    <property type="entry name" value="CcmH/CycL/NrfF/Ccl2_sf"/>
</dbReference>
<evidence type="ECO:0000256" key="7">
    <source>
        <dbReference type="RuleBase" id="RU364112"/>
    </source>
</evidence>
<proteinExistence type="inferred from homology"/>
<keyword evidence="2 7" id="KW-0349">Heme</keyword>
<dbReference type="EMBL" id="QUSW01000002">
    <property type="protein sequence ID" value="RQP25359.1"/>
    <property type="molecule type" value="Genomic_DNA"/>
</dbReference>
<dbReference type="GO" id="GO:0017004">
    <property type="term" value="P:cytochrome complex assembly"/>
    <property type="evidence" value="ECO:0007669"/>
    <property type="project" value="UniProtKB-KW"/>
</dbReference>
<feature type="transmembrane region" description="Helical" evidence="7">
    <location>
        <begin position="103"/>
        <end position="124"/>
    </location>
</feature>
<evidence type="ECO:0000313" key="9">
    <source>
        <dbReference type="EMBL" id="RQP25359.1"/>
    </source>
</evidence>
<keyword evidence="7" id="KW-1133">Transmembrane helix</keyword>
<dbReference type="InterPro" id="IPR051263">
    <property type="entry name" value="C-type_cytochrome_biogenesis"/>
</dbReference>
<keyword evidence="7" id="KW-0812">Transmembrane</keyword>
<evidence type="ECO:0000256" key="2">
    <source>
        <dbReference type="ARBA" id="ARBA00022617"/>
    </source>
</evidence>
<dbReference type="GO" id="GO:0005886">
    <property type="term" value="C:plasma membrane"/>
    <property type="evidence" value="ECO:0007669"/>
    <property type="project" value="TreeGrafter"/>
</dbReference>
<keyword evidence="4 7" id="KW-0732">Signal</keyword>
<comment type="function">
    <text evidence="7">Possible subunit of a heme lyase.</text>
</comment>
<reference evidence="9 10" key="1">
    <citation type="submission" date="2018-08" db="EMBL/GenBank/DDBJ databases">
        <authorList>
            <person name="Khan S.A."/>
            <person name="Jeon C.O."/>
            <person name="Chun B.H."/>
            <person name="Jeong S.E."/>
        </authorList>
    </citation>
    <scope>NUCLEOTIDE SEQUENCE [LARGE SCALE GENOMIC DNA]</scope>
    <source>
        <strain evidence="9 10">S-16</strain>
    </source>
</reference>
<protein>
    <recommendedName>
        <fullName evidence="7">Cytochrome c-type biogenesis protein</fullName>
    </recommendedName>
</protein>
<name>A0A3N7JX02_9BURK</name>
<keyword evidence="10" id="KW-1185">Reference proteome</keyword>
<dbReference type="Pfam" id="PF03918">
    <property type="entry name" value="CcmH"/>
    <property type="match status" value="1"/>
</dbReference>
<dbReference type="InterPro" id="IPR005616">
    <property type="entry name" value="CcmH/CycL/Ccl2/NrfF_N"/>
</dbReference>
<keyword evidence="7" id="KW-0472">Membrane</keyword>
<comment type="similarity">
    <text evidence="1 7">Belongs to the CcmH/CycL/Ccl2/NrfF family.</text>
</comment>
<accession>A0A3N7JX02</accession>
<keyword evidence="3 7" id="KW-0479">Metal-binding</keyword>
<dbReference type="PANTHER" id="PTHR47870">
    <property type="entry name" value="CYTOCHROME C-TYPE BIOGENESIS PROTEIN CCMH"/>
    <property type="match status" value="1"/>
</dbReference>
<keyword evidence="6 7" id="KW-0408">Iron</keyword>
<dbReference type="AlphaFoldDB" id="A0A3N7JX02"/>
<dbReference type="Proteomes" id="UP000267464">
    <property type="component" value="Unassembled WGS sequence"/>
</dbReference>